<evidence type="ECO:0000313" key="3">
    <source>
        <dbReference type="Proteomes" id="UP001221757"/>
    </source>
</evidence>
<evidence type="ECO:0000313" key="2">
    <source>
        <dbReference type="EMBL" id="KAJ7664184.1"/>
    </source>
</evidence>
<proteinExistence type="predicted"/>
<evidence type="ECO:0000256" key="1">
    <source>
        <dbReference type="SAM" id="SignalP"/>
    </source>
</evidence>
<keyword evidence="3" id="KW-1185">Reference proteome</keyword>
<dbReference type="AlphaFoldDB" id="A0AAD7CUI4"/>
<feature type="chain" id="PRO_5041949061" evidence="1">
    <location>
        <begin position="20"/>
        <end position="141"/>
    </location>
</feature>
<dbReference type="EMBL" id="JARKIE010000225">
    <property type="protein sequence ID" value="KAJ7664184.1"/>
    <property type="molecule type" value="Genomic_DNA"/>
</dbReference>
<feature type="signal peptide" evidence="1">
    <location>
        <begin position="1"/>
        <end position="19"/>
    </location>
</feature>
<reference evidence="2" key="1">
    <citation type="submission" date="2023-03" db="EMBL/GenBank/DDBJ databases">
        <title>Massive genome expansion in bonnet fungi (Mycena s.s.) driven by repeated elements and novel gene families across ecological guilds.</title>
        <authorList>
            <consortium name="Lawrence Berkeley National Laboratory"/>
            <person name="Harder C.B."/>
            <person name="Miyauchi S."/>
            <person name="Viragh M."/>
            <person name="Kuo A."/>
            <person name="Thoen E."/>
            <person name="Andreopoulos B."/>
            <person name="Lu D."/>
            <person name="Skrede I."/>
            <person name="Drula E."/>
            <person name="Henrissat B."/>
            <person name="Morin E."/>
            <person name="Kohler A."/>
            <person name="Barry K."/>
            <person name="LaButti K."/>
            <person name="Morin E."/>
            <person name="Salamov A."/>
            <person name="Lipzen A."/>
            <person name="Mereny Z."/>
            <person name="Hegedus B."/>
            <person name="Baldrian P."/>
            <person name="Stursova M."/>
            <person name="Weitz H."/>
            <person name="Taylor A."/>
            <person name="Grigoriev I.V."/>
            <person name="Nagy L.G."/>
            <person name="Martin F."/>
            <person name="Kauserud H."/>
        </authorList>
    </citation>
    <scope>NUCLEOTIDE SEQUENCE</scope>
    <source>
        <strain evidence="2">CBHHK067</strain>
    </source>
</reference>
<accession>A0AAD7CUI4</accession>
<protein>
    <submittedName>
        <fullName evidence="2">Uncharacterized protein</fullName>
    </submittedName>
</protein>
<name>A0AAD7CUI4_MYCRO</name>
<comment type="caution">
    <text evidence="2">The sequence shown here is derived from an EMBL/GenBank/DDBJ whole genome shotgun (WGS) entry which is preliminary data.</text>
</comment>
<sequence length="141" mass="14467">MRFRILSAIVLAALTAAAPQPPVPKGVVSVAAMKEWLGTTDAELTFTGLPIEDLGFNPLVTTVTFCSKRTANLCSGPCTVFTGAGVCHNAPGTNCLAATTNVAFCDRSNCGGSCNTLSTCGTRLDNGFCYTPGTASISIPN</sequence>
<organism evidence="2 3">
    <name type="scientific">Mycena rosella</name>
    <name type="common">Pink bonnet</name>
    <name type="synonym">Agaricus rosellus</name>
    <dbReference type="NCBI Taxonomy" id="1033263"/>
    <lineage>
        <taxon>Eukaryota</taxon>
        <taxon>Fungi</taxon>
        <taxon>Dikarya</taxon>
        <taxon>Basidiomycota</taxon>
        <taxon>Agaricomycotina</taxon>
        <taxon>Agaricomycetes</taxon>
        <taxon>Agaricomycetidae</taxon>
        <taxon>Agaricales</taxon>
        <taxon>Marasmiineae</taxon>
        <taxon>Mycenaceae</taxon>
        <taxon>Mycena</taxon>
    </lineage>
</organism>
<keyword evidence="1" id="KW-0732">Signal</keyword>
<dbReference type="Proteomes" id="UP001221757">
    <property type="component" value="Unassembled WGS sequence"/>
</dbReference>
<gene>
    <name evidence="2" type="ORF">B0H17DRAFT_1211361</name>
</gene>